<dbReference type="Pfam" id="PF13765">
    <property type="entry name" value="PRY"/>
    <property type="match status" value="1"/>
</dbReference>
<dbReference type="SUPFAM" id="SSF49899">
    <property type="entry name" value="Concanavalin A-like lectins/glucanases"/>
    <property type="match status" value="1"/>
</dbReference>
<reference evidence="2 3" key="1">
    <citation type="submission" date="2019-09" db="EMBL/GenBank/DDBJ databases">
        <title>Bird 10,000 Genomes (B10K) Project - Family phase.</title>
        <authorList>
            <person name="Zhang G."/>
        </authorList>
    </citation>
    <scope>NUCLEOTIDE SEQUENCE [LARGE SCALE GENOMIC DNA]</scope>
    <source>
        <strain evidence="2">B10K-DU-001-62</strain>
        <tissue evidence="2">Muscle</tissue>
    </source>
</reference>
<dbReference type="OrthoDB" id="6270329at2759"/>
<dbReference type="InterPro" id="IPR003879">
    <property type="entry name" value="Butyrophylin_SPRY"/>
</dbReference>
<dbReference type="Gene3D" id="2.60.120.920">
    <property type="match status" value="1"/>
</dbReference>
<evidence type="ECO:0000313" key="3">
    <source>
        <dbReference type="Proteomes" id="UP000566440"/>
    </source>
</evidence>
<dbReference type="EMBL" id="VWZX01006535">
    <property type="protein sequence ID" value="NXI42582.1"/>
    <property type="molecule type" value="Genomic_DNA"/>
</dbReference>
<feature type="domain" description="B30.2/SPRY" evidence="1">
    <location>
        <begin position="1"/>
        <end position="144"/>
    </location>
</feature>
<sequence length="144" mass="16341">KLTLDPETAHPRLLLSEDLQKVRWEATHQPLPHHPKRFDSSRCVLTREGFTSGRSYWEVEVNQGEVWALGLAKESLRRKGRISFNPQVGIWAVGQCGDIYQALTSPPSPISLEAPLQVVGVYLDYEEGQVVFFDGKKEEAIFTY</sequence>
<dbReference type="PROSITE" id="PS50188">
    <property type="entry name" value="B302_SPRY"/>
    <property type="match status" value="1"/>
</dbReference>
<evidence type="ECO:0000313" key="2">
    <source>
        <dbReference type="EMBL" id="NXI42582.1"/>
    </source>
</evidence>
<dbReference type="FunFam" id="2.60.120.920:FF:000004">
    <property type="entry name" value="Butyrophilin subfamily 1 member A1"/>
    <property type="match status" value="1"/>
</dbReference>
<dbReference type="AlphaFoldDB" id="A0A7K9T2L8"/>
<dbReference type="InterPro" id="IPR006574">
    <property type="entry name" value="PRY"/>
</dbReference>
<feature type="non-terminal residue" evidence="2">
    <location>
        <position position="144"/>
    </location>
</feature>
<dbReference type="Proteomes" id="UP000566440">
    <property type="component" value="Unassembled WGS sequence"/>
</dbReference>
<accession>A0A7K9T2L8</accession>
<gene>
    <name evidence="2" type="primary">A33</name>
    <name evidence="2" type="ORF">GALDEA_R11853</name>
</gene>
<dbReference type="CDD" id="cd12888">
    <property type="entry name" value="SPRY_PRY_TRIM7_like"/>
    <property type="match status" value="1"/>
</dbReference>
<dbReference type="InterPro" id="IPR001870">
    <property type="entry name" value="B30.2/SPRY"/>
</dbReference>
<feature type="non-terminal residue" evidence="2">
    <location>
        <position position="1"/>
    </location>
</feature>
<dbReference type="InterPro" id="IPR043136">
    <property type="entry name" value="B30.2/SPRY_sf"/>
</dbReference>
<dbReference type="SMART" id="SM00589">
    <property type="entry name" value="PRY"/>
    <property type="match status" value="1"/>
</dbReference>
<keyword evidence="3" id="KW-1185">Reference proteome</keyword>
<dbReference type="InterPro" id="IPR003877">
    <property type="entry name" value="SPRY_dom"/>
</dbReference>
<dbReference type="PRINTS" id="PR01407">
    <property type="entry name" value="BUTYPHLNCDUF"/>
</dbReference>
<evidence type="ECO:0000259" key="1">
    <source>
        <dbReference type="PROSITE" id="PS50188"/>
    </source>
</evidence>
<name>A0A7K9T2L8_9PICI</name>
<organism evidence="2 3">
    <name type="scientific">Galbula dea</name>
    <dbReference type="NCBI Taxonomy" id="1109041"/>
    <lineage>
        <taxon>Eukaryota</taxon>
        <taxon>Metazoa</taxon>
        <taxon>Chordata</taxon>
        <taxon>Craniata</taxon>
        <taxon>Vertebrata</taxon>
        <taxon>Euteleostomi</taxon>
        <taxon>Archelosauria</taxon>
        <taxon>Archosauria</taxon>
        <taxon>Dinosauria</taxon>
        <taxon>Saurischia</taxon>
        <taxon>Theropoda</taxon>
        <taxon>Coelurosauria</taxon>
        <taxon>Aves</taxon>
        <taxon>Neognathae</taxon>
        <taxon>Neoaves</taxon>
        <taxon>Telluraves</taxon>
        <taxon>Coraciimorphae</taxon>
        <taxon>Piciformes</taxon>
        <taxon>Galbulidae</taxon>
        <taxon>Galbula</taxon>
    </lineage>
</organism>
<comment type="caution">
    <text evidence="2">The sequence shown here is derived from an EMBL/GenBank/DDBJ whole genome shotgun (WGS) entry which is preliminary data.</text>
</comment>
<dbReference type="InterPro" id="IPR013320">
    <property type="entry name" value="ConA-like_dom_sf"/>
</dbReference>
<dbReference type="InterPro" id="IPR050143">
    <property type="entry name" value="TRIM/RBCC"/>
</dbReference>
<proteinExistence type="predicted"/>
<dbReference type="Pfam" id="PF00622">
    <property type="entry name" value="SPRY"/>
    <property type="match status" value="1"/>
</dbReference>
<dbReference type="PANTHER" id="PTHR24103">
    <property type="entry name" value="E3 UBIQUITIN-PROTEIN LIGASE TRIM"/>
    <property type="match status" value="1"/>
</dbReference>
<protein>
    <submittedName>
        <fullName evidence="2">A33 protein</fullName>
    </submittedName>
</protein>